<feature type="chain" id="PRO_5034891787" description="WD-like domain-containing protein" evidence="1">
    <location>
        <begin position="19"/>
        <end position="270"/>
    </location>
</feature>
<dbReference type="Proteomes" id="UP000594364">
    <property type="component" value="Chromosome 5"/>
</dbReference>
<evidence type="ECO:0000313" key="3">
    <source>
        <dbReference type="EMBL" id="QPH09367.1"/>
    </source>
</evidence>
<proteinExistence type="predicted"/>
<accession>A0A7S9KVH9</accession>
<evidence type="ECO:0000259" key="2">
    <source>
        <dbReference type="Pfam" id="PF20493"/>
    </source>
</evidence>
<organism evidence="3 4">
    <name type="scientific">Epichloe festucae (strain Fl1)</name>
    <dbReference type="NCBI Taxonomy" id="877507"/>
    <lineage>
        <taxon>Eukaryota</taxon>
        <taxon>Fungi</taxon>
        <taxon>Dikarya</taxon>
        <taxon>Ascomycota</taxon>
        <taxon>Pezizomycotina</taxon>
        <taxon>Sordariomycetes</taxon>
        <taxon>Hypocreomycetidae</taxon>
        <taxon>Hypocreales</taxon>
        <taxon>Clavicipitaceae</taxon>
        <taxon>Epichloe</taxon>
    </lineage>
</organism>
<gene>
    <name evidence="3" type="ORF">C2857_000135</name>
</gene>
<feature type="domain" description="WD-like" evidence="2">
    <location>
        <begin position="67"/>
        <end position="269"/>
    </location>
</feature>
<dbReference type="Pfam" id="PF20493">
    <property type="entry name" value="WD-like_fungi"/>
    <property type="match status" value="1"/>
</dbReference>
<sequence>MQFSSTLSLALAVVGATAAPKNLDYAGSIHALSYGNVEMQGNAGGEVWFKVTGFAADKLPHIQDDVGLYTMDNLESLKTVASLGQVAAKEGKWGDVVYLYNVFSMNAHADYAKASSTQMRDGLLVAVTKADKSGIDSDLIDLYVKTSSSPFLAEAFNALRTTPAMSITPRWTREACDNAHQAVKSACRTLIENIRFNASVKTGGPRSICQSGCCISWSANATFQLENLYNAANYCVNACGTATVSCEVFGVSLQGTLVDQCLSNRADGCT</sequence>
<dbReference type="EMBL" id="CP031389">
    <property type="protein sequence ID" value="QPH09367.1"/>
    <property type="molecule type" value="Genomic_DNA"/>
</dbReference>
<reference evidence="3 4" key="1">
    <citation type="journal article" date="2018" name="PLoS Genet.">
        <title>Repeat elements organise 3D genome structure and mediate transcription in the filamentous fungus Epichloe festucae.</title>
        <authorList>
            <person name="Winter D.J."/>
            <person name="Ganley A.R.D."/>
            <person name="Young C.A."/>
            <person name="Liachko I."/>
            <person name="Schardl C.L."/>
            <person name="Dupont P.Y."/>
            <person name="Berry D."/>
            <person name="Ram A."/>
            <person name="Scott B."/>
            <person name="Cox M.P."/>
        </authorList>
    </citation>
    <scope>NUCLEOTIDE SEQUENCE [LARGE SCALE GENOMIC DNA]</scope>
    <source>
        <strain evidence="3 4">Fl1</strain>
    </source>
</reference>
<keyword evidence="1" id="KW-0732">Signal</keyword>
<dbReference type="OrthoDB" id="3705032at2759"/>
<dbReference type="AlphaFoldDB" id="A0A7S9KVH9"/>
<evidence type="ECO:0000256" key="1">
    <source>
        <dbReference type="SAM" id="SignalP"/>
    </source>
</evidence>
<protein>
    <recommendedName>
        <fullName evidence="2">WD-like domain-containing protein</fullName>
    </recommendedName>
</protein>
<dbReference type="InterPro" id="IPR046925">
    <property type="entry name" value="WD-like_fungi"/>
</dbReference>
<name>A0A7S9KVH9_EPIFF</name>
<feature type="signal peptide" evidence="1">
    <location>
        <begin position="1"/>
        <end position="18"/>
    </location>
</feature>
<evidence type="ECO:0000313" key="4">
    <source>
        <dbReference type="Proteomes" id="UP000594364"/>
    </source>
</evidence>
<keyword evidence="4" id="KW-1185">Reference proteome</keyword>